<feature type="transmembrane region" description="Helical" evidence="7">
    <location>
        <begin position="6"/>
        <end position="27"/>
    </location>
</feature>
<dbReference type="EMBL" id="LSNE01000011">
    <property type="protein sequence ID" value="KXI27285.1"/>
    <property type="molecule type" value="Genomic_DNA"/>
</dbReference>
<dbReference type="GO" id="GO:0020037">
    <property type="term" value="F:heme binding"/>
    <property type="evidence" value="ECO:0007669"/>
    <property type="project" value="InterPro"/>
</dbReference>
<dbReference type="GO" id="GO:0009055">
    <property type="term" value="F:electron transfer activity"/>
    <property type="evidence" value="ECO:0007669"/>
    <property type="project" value="InterPro"/>
</dbReference>
<gene>
    <name evidence="9" type="ORF">AX660_21390</name>
</gene>
<evidence type="ECO:0000256" key="2">
    <source>
        <dbReference type="ARBA" id="ARBA00022617"/>
    </source>
</evidence>
<feature type="domain" description="Cytochrome c" evidence="8">
    <location>
        <begin position="185"/>
        <end position="276"/>
    </location>
</feature>
<evidence type="ECO:0000313" key="9">
    <source>
        <dbReference type="EMBL" id="KXI27285.1"/>
    </source>
</evidence>
<keyword evidence="10" id="KW-1185">Reference proteome</keyword>
<evidence type="ECO:0000313" key="10">
    <source>
        <dbReference type="Proteomes" id="UP000070299"/>
    </source>
</evidence>
<dbReference type="GO" id="GO:0046872">
    <property type="term" value="F:metal ion binding"/>
    <property type="evidence" value="ECO:0007669"/>
    <property type="project" value="UniProtKB-KW"/>
</dbReference>
<keyword evidence="1" id="KW-0813">Transport</keyword>
<dbReference type="STRING" id="1799789.AX660_21390"/>
<sequence length="282" mass="31672">MLLRWFFRGAVVLTLILFSGFIFVYLASEAHLRSFSPPLAFDLPIPDDAEAMSRGEHLVQTRGCRGCHGSDLAGKIMWDFALAPNLVEYAQHETPRTFEAALRHGIGRDGRALYAMPSYNFIRLRDQDVAEIIGYLRTVPLVEKDLATPSLPWEIRKDIALGNDKAIAQYLDLVPALQHQENPNSSLARGEYLAMTTCNECHGFSLRADSPWDDETAPDLIIVQAYEEAAFRHLMKTGIAIGEREVGLMSMVARSRFAHFTDEEVGDLYHFLQDMSKKANAP</sequence>
<keyword evidence="7" id="KW-0812">Transmembrane</keyword>
<evidence type="ECO:0000256" key="5">
    <source>
        <dbReference type="ARBA" id="ARBA00023004"/>
    </source>
</evidence>
<evidence type="ECO:0000259" key="8">
    <source>
        <dbReference type="PROSITE" id="PS51007"/>
    </source>
</evidence>
<evidence type="ECO:0000256" key="1">
    <source>
        <dbReference type="ARBA" id="ARBA00022448"/>
    </source>
</evidence>
<comment type="caution">
    <text evidence="9">The sequence shown here is derived from an EMBL/GenBank/DDBJ whole genome shotgun (WGS) entry which is preliminary data.</text>
</comment>
<dbReference type="RefSeq" id="WP_068380477.1">
    <property type="nucleotide sequence ID" value="NZ_LSNE01000011.1"/>
</dbReference>
<dbReference type="PROSITE" id="PS51007">
    <property type="entry name" value="CYTC"/>
    <property type="match status" value="2"/>
</dbReference>
<dbReference type="Proteomes" id="UP000070299">
    <property type="component" value="Unassembled WGS sequence"/>
</dbReference>
<dbReference type="InterPro" id="IPR051811">
    <property type="entry name" value="Cytochrome_c550/c551-like"/>
</dbReference>
<keyword evidence="5 6" id="KW-0408">Iron</keyword>
<dbReference type="AlphaFoldDB" id="A0A148KM17"/>
<evidence type="ECO:0000256" key="7">
    <source>
        <dbReference type="SAM" id="Phobius"/>
    </source>
</evidence>
<keyword evidence="7" id="KW-1133">Transmembrane helix</keyword>
<keyword evidence="2 6" id="KW-0349">Heme</keyword>
<protein>
    <recommendedName>
        <fullName evidence="8">Cytochrome c domain-containing protein</fullName>
    </recommendedName>
</protein>
<dbReference type="Gene3D" id="1.10.760.10">
    <property type="entry name" value="Cytochrome c-like domain"/>
    <property type="match status" value="2"/>
</dbReference>
<organism evidence="9 10">
    <name type="scientific">Paraglaciecola hydrolytica</name>
    <dbReference type="NCBI Taxonomy" id="1799789"/>
    <lineage>
        <taxon>Bacteria</taxon>
        <taxon>Pseudomonadati</taxon>
        <taxon>Pseudomonadota</taxon>
        <taxon>Gammaproteobacteria</taxon>
        <taxon>Alteromonadales</taxon>
        <taxon>Alteromonadaceae</taxon>
        <taxon>Paraglaciecola</taxon>
    </lineage>
</organism>
<name>A0A148KM17_9ALTE</name>
<evidence type="ECO:0000256" key="6">
    <source>
        <dbReference type="PROSITE-ProRule" id="PRU00433"/>
    </source>
</evidence>
<keyword evidence="3 6" id="KW-0479">Metal-binding</keyword>
<dbReference type="SUPFAM" id="SSF46626">
    <property type="entry name" value="Cytochrome c"/>
    <property type="match status" value="2"/>
</dbReference>
<reference evidence="10" key="1">
    <citation type="submission" date="2016-02" db="EMBL/GenBank/DDBJ databases">
        <authorList>
            <person name="Schultz-Johansen M."/>
            <person name="Glaring M.A."/>
            <person name="Bech P.K."/>
            <person name="Stougaard P."/>
        </authorList>
    </citation>
    <scope>NUCLEOTIDE SEQUENCE [LARGE SCALE GENOMIC DNA]</scope>
    <source>
        <strain evidence="10">S66</strain>
    </source>
</reference>
<keyword evidence="4" id="KW-0249">Electron transport</keyword>
<accession>A0A148KM17</accession>
<evidence type="ECO:0000256" key="4">
    <source>
        <dbReference type="ARBA" id="ARBA00022982"/>
    </source>
</evidence>
<dbReference type="PANTHER" id="PTHR37823">
    <property type="entry name" value="CYTOCHROME C-553-LIKE"/>
    <property type="match status" value="1"/>
</dbReference>
<dbReference type="Pfam" id="PF13442">
    <property type="entry name" value="Cytochrome_CBB3"/>
    <property type="match status" value="1"/>
</dbReference>
<dbReference type="PANTHER" id="PTHR37823:SF1">
    <property type="entry name" value="CYTOCHROME C-553-LIKE"/>
    <property type="match status" value="1"/>
</dbReference>
<evidence type="ECO:0000256" key="3">
    <source>
        <dbReference type="ARBA" id="ARBA00022723"/>
    </source>
</evidence>
<dbReference type="InterPro" id="IPR009056">
    <property type="entry name" value="Cyt_c-like_dom"/>
</dbReference>
<feature type="domain" description="Cytochrome c" evidence="8">
    <location>
        <begin position="50"/>
        <end position="140"/>
    </location>
</feature>
<keyword evidence="7" id="KW-0472">Membrane</keyword>
<proteinExistence type="predicted"/>
<dbReference type="InterPro" id="IPR036909">
    <property type="entry name" value="Cyt_c-like_dom_sf"/>
</dbReference>
<dbReference type="OrthoDB" id="9811281at2"/>